<dbReference type="EMBL" id="JAMDLW010000022">
    <property type="protein sequence ID" value="MCY9521336.1"/>
    <property type="molecule type" value="Genomic_DNA"/>
</dbReference>
<protein>
    <submittedName>
        <fullName evidence="1">Uncharacterized protein</fullName>
    </submittedName>
</protein>
<accession>A0ABT4DVI3</accession>
<evidence type="ECO:0000313" key="1">
    <source>
        <dbReference type="EMBL" id="MCY9521336.1"/>
    </source>
</evidence>
<name>A0ABT4DVI3_9BACL</name>
<proteinExistence type="predicted"/>
<dbReference type="RefSeq" id="WP_268601182.1">
    <property type="nucleotide sequence ID" value="NZ_JAMDLV010000021.1"/>
</dbReference>
<gene>
    <name evidence="1" type="ORF">M5X09_16960</name>
</gene>
<comment type="caution">
    <text evidence="1">The sequence shown here is derived from an EMBL/GenBank/DDBJ whole genome shotgun (WGS) entry which is preliminary data.</text>
</comment>
<evidence type="ECO:0000313" key="2">
    <source>
        <dbReference type="Proteomes" id="UP001207626"/>
    </source>
</evidence>
<keyword evidence="2" id="KW-1185">Reference proteome</keyword>
<dbReference type="Proteomes" id="UP001207626">
    <property type="component" value="Unassembled WGS sequence"/>
</dbReference>
<sequence>MERGGSSYHIHQSIEPFYGVEVGDELWIAYDEASREAVIINCASR</sequence>
<organism evidence="1 2">
    <name type="scientific">Paenibacillus apiarius</name>
    <dbReference type="NCBI Taxonomy" id="46240"/>
    <lineage>
        <taxon>Bacteria</taxon>
        <taxon>Bacillati</taxon>
        <taxon>Bacillota</taxon>
        <taxon>Bacilli</taxon>
        <taxon>Bacillales</taxon>
        <taxon>Paenibacillaceae</taxon>
        <taxon>Paenibacillus</taxon>
    </lineage>
</organism>
<reference evidence="1 2" key="1">
    <citation type="submission" date="2022-05" db="EMBL/GenBank/DDBJ databases">
        <title>Genome Sequencing of Bee-Associated Microbes.</title>
        <authorList>
            <person name="Dunlap C."/>
        </authorList>
    </citation>
    <scope>NUCLEOTIDE SEQUENCE [LARGE SCALE GENOMIC DNA]</scope>
    <source>
        <strain evidence="1 2">NRRL NRS-1438</strain>
    </source>
</reference>